<evidence type="ECO:0000313" key="4">
    <source>
        <dbReference type="EMBL" id="PIP56249.1"/>
    </source>
</evidence>
<feature type="transmembrane region" description="Helical" evidence="2">
    <location>
        <begin position="20"/>
        <end position="41"/>
    </location>
</feature>
<dbReference type="SUPFAM" id="SSF49503">
    <property type="entry name" value="Cupredoxins"/>
    <property type="match status" value="1"/>
</dbReference>
<reference evidence="4 5" key="1">
    <citation type="submission" date="2017-09" db="EMBL/GenBank/DDBJ databases">
        <title>Depth-based differentiation of microbial function through sediment-hosted aquifers and enrichment of novel symbionts in the deep terrestrial subsurface.</title>
        <authorList>
            <person name="Probst A.J."/>
            <person name="Ladd B."/>
            <person name="Jarett J.K."/>
            <person name="Geller-Mcgrath D.E."/>
            <person name="Sieber C.M."/>
            <person name="Emerson J.B."/>
            <person name="Anantharaman K."/>
            <person name="Thomas B.C."/>
            <person name="Malmstrom R."/>
            <person name="Stieglmeier M."/>
            <person name="Klingl A."/>
            <person name="Woyke T."/>
            <person name="Ryan C.M."/>
            <person name="Banfield J.F."/>
        </authorList>
    </citation>
    <scope>NUCLEOTIDE SEQUENCE [LARGE SCALE GENOMIC DNA]</scope>
    <source>
        <strain evidence="4">CG22_combo_CG10-13_8_21_14_all_39_12</strain>
    </source>
</reference>
<comment type="caution">
    <text evidence="4">The sequence shown here is derived from an EMBL/GenBank/DDBJ whole genome shotgun (WGS) entry which is preliminary data.</text>
</comment>
<dbReference type="InterPro" id="IPR028096">
    <property type="entry name" value="EfeO_Cupredoxin"/>
</dbReference>
<dbReference type="InterPro" id="IPR008972">
    <property type="entry name" value="Cupredoxin"/>
</dbReference>
<evidence type="ECO:0000256" key="2">
    <source>
        <dbReference type="SAM" id="Phobius"/>
    </source>
</evidence>
<proteinExistence type="predicted"/>
<gene>
    <name evidence="4" type="ORF">COX05_04060</name>
</gene>
<evidence type="ECO:0000259" key="3">
    <source>
        <dbReference type="Pfam" id="PF13473"/>
    </source>
</evidence>
<feature type="domain" description="EfeO-type cupredoxin-like" evidence="3">
    <location>
        <begin position="123"/>
        <end position="188"/>
    </location>
</feature>
<dbReference type="Pfam" id="PF13473">
    <property type="entry name" value="Cupredoxin_1"/>
    <property type="match status" value="1"/>
</dbReference>
<keyword evidence="2" id="KW-1133">Transmembrane helix</keyword>
<protein>
    <recommendedName>
        <fullName evidence="3">EfeO-type cupredoxin-like domain-containing protein</fullName>
    </recommendedName>
</protein>
<keyword evidence="2" id="KW-0812">Transmembrane</keyword>
<accession>A0A2H0BFA3</accession>
<dbReference type="Gene3D" id="2.60.40.420">
    <property type="entry name" value="Cupredoxins - blue copper proteins"/>
    <property type="match status" value="1"/>
</dbReference>
<organism evidence="4 5">
    <name type="scientific">candidate division WWE3 bacterium CG22_combo_CG10-13_8_21_14_all_39_12</name>
    <dbReference type="NCBI Taxonomy" id="1975094"/>
    <lineage>
        <taxon>Bacteria</taxon>
        <taxon>Katanobacteria</taxon>
    </lineage>
</organism>
<dbReference type="CDD" id="cd00920">
    <property type="entry name" value="Cupredoxin"/>
    <property type="match status" value="1"/>
</dbReference>
<evidence type="ECO:0000313" key="5">
    <source>
        <dbReference type="Proteomes" id="UP000228495"/>
    </source>
</evidence>
<evidence type="ECO:0000256" key="1">
    <source>
        <dbReference type="SAM" id="MobiDB-lite"/>
    </source>
</evidence>
<dbReference type="Proteomes" id="UP000228495">
    <property type="component" value="Unassembled WGS sequence"/>
</dbReference>
<feature type="region of interest" description="Disordered" evidence="1">
    <location>
        <begin position="82"/>
        <end position="124"/>
    </location>
</feature>
<dbReference type="EMBL" id="PCSU01000069">
    <property type="protein sequence ID" value="PIP56249.1"/>
    <property type="molecule type" value="Genomic_DNA"/>
</dbReference>
<sequence length="220" mass="23426">MKWDAIIFFMQGSPTTSKAIFAIVLLLVTGLVWGVVVYHAAPGSTTDTVVANVIEPTVTPQTANNDGSAEIGMEENVDINLDEKPTNVPTTNPTKVPTPTNTPVPTKDLENPTTTTTPANTPSPVQRKFTLTVSEYSFAPQTITATPGDTLTITIVNNGSQIHNFVIDELGVQTTTIDPETSIVATVKIPSNPETLTYTFYSSIGTDRALGMEGTISVTQ</sequence>
<keyword evidence="2" id="KW-0472">Membrane</keyword>
<name>A0A2H0BFA3_UNCKA</name>
<dbReference type="AlphaFoldDB" id="A0A2H0BFA3"/>
<feature type="compositionally biased region" description="Low complexity" evidence="1">
    <location>
        <begin position="86"/>
        <end position="124"/>
    </location>
</feature>